<feature type="transmembrane region" description="Helical" evidence="11">
    <location>
        <begin position="141"/>
        <end position="161"/>
    </location>
</feature>
<comment type="caution">
    <text evidence="13">The sequence shown here is derived from an EMBL/GenBank/DDBJ whole genome shotgun (WGS) entry which is preliminary data.</text>
</comment>
<evidence type="ECO:0000256" key="8">
    <source>
        <dbReference type="ARBA" id="ARBA00023214"/>
    </source>
</evidence>
<dbReference type="PANTHER" id="PTHR43427">
    <property type="entry name" value="CHLORIDE CHANNEL PROTEIN CLC-E"/>
    <property type="match status" value="1"/>
</dbReference>
<evidence type="ECO:0000256" key="4">
    <source>
        <dbReference type="ARBA" id="ARBA00022989"/>
    </source>
</evidence>
<keyword evidence="9" id="KW-0407">Ion channel</keyword>
<keyword evidence="6 11" id="KW-0472">Membrane</keyword>
<evidence type="ECO:0000259" key="12">
    <source>
        <dbReference type="PROSITE" id="PS51371"/>
    </source>
</evidence>
<evidence type="ECO:0000256" key="3">
    <source>
        <dbReference type="ARBA" id="ARBA00022692"/>
    </source>
</evidence>
<keyword evidence="10" id="KW-0129">CBS domain</keyword>
<dbReference type="InterPro" id="IPR014743">
    <property type="entry name" value="Cl-channel_core"/>
</dbReference>
<feature type="transmembrane region" description="Helical" evidence="11">
    <location>
        <begin position="394"/>
        <end position="414"/>
    </location>
</feature>
<evidence type="ECO:0000313" key="13">
    <source>
        <dbReference type="EMBL" id="HIT46898.1"/>
    </source>
</evidence>
<dbReference type="GO" id="GO:0005254">
    <property type="term" value="F:chloride channel activity"/>
    <property type="evidence" value="ECO:0007669"/>
    <property type="project" value="UniProtKB-KW"/>
</dbReference>
<reference evidence="13" key="1">
    <citation type="submission" date="2020-10" db="EMBL/GenBank/DDBJ databases">
        <authorList>
            <person name="Gilroy R."/>
        </authorList>
    </citation>
    <scope>NUCLEOTIDE SEQUENCE</scope>
    <source>
        <strain evidence="13">ChiHecec2B26-709</strain>
    </source>
</reference>
<dbReference type="InterPro" id="IPR050368">
    <property type="entry name" value="ClC-type_chloride_channel"/>
</dbReference>
<dbReference type="Proteomes" id="UP000886881">
    <property type="component" value="Unassembled WGS sequence"/>
</dbReference>
<keyword evidence="7" id="KW-0869">Chloride channel</keyword>
<reference evidence="13" key="2">
    <citation type="journal article" date="2021" name="PeerJ">
        <title>Extensive microbial diversity within the chicken gut microbiome revealed by metagenomics and culture.</title>
        <authorList>
            <person name="Gilroy R."/>
            <person name="Ravi A."/>
            <person name="Getino M."/>
            <person name="Pursley I."/>
            <person name="Horton D.L."/>
            <person name="Alikhan N.F."/>
            <person name="Baker D."/>
            <person name="Gharbi K."/>
            <person name="Hall N."/>
            <person name="Watson M."/>
            <person name="Adriaenssens E.M."/>
            <person name="Foster-Nyarko E."/>
            <person name="Jarju S."/>
            <person name="Secka A."/>
            <person name="Antonio M."/>
            <person name="Oren A."/>
            <person name="Chaudhuri R.R."/>
            <person name="La Ragione R."/>
            <person name="Hildebrand F."/>
            <person name="Pallen M.J."/>
        </authorList>
    </citation>
    <scope>NUCLEOTIDE SEQUENCE</scope>
    <source>
        <strain evidence="13">ChiHecec2B26-709</strain>
    </source>
</reference>
<dbReference type="PRINTS" id="PR00762">
    <property type="entry name" value="CLCHANNEL"/>
</dbReference>
<protein>
    <submittedName>
        <fullName evidence="13">Chloride channel protein</fullName>
    </submittedName>
</protein>
<dbReference type="CDD" id="cd02205">
    <property type="entry name" value="CBS_pair_SF"/>
    <property type="match status" value="1"/>
</dbReference>
<evidence type="ECO:0000256" key="10">
    <source>
        <dbReference type="PROSITE-ProRule" id="PRU00703"/>
    </source>
</evidence>
<dbReference type="Pfam" id="PF00571">
    <property type="entry name" value="CBS"/>
    <property type="match status" value="2"/>
</dbReference>
<accession>A0A9D1KHG4</accession>
<feature type="transmembrane region" description="Helical" evidence="11">
    <location>
        <begin position="303"/>
        <end position="323"/>
    </location>
</feature>
<dbReference type="EMBL" id="DVLC01000067">
    <property type="protein sequence ID" value="HIT46898.1"/>
    <property type="molecule type" value="Genomic_DNA"/>
</dbReference>
<organism evidence="13 14">
    <name type="scientific">Candidatus Cryptobacteroides merdipullorum</name>
    <dbReference type="NCBI Taxonomy" id="2840771"/>
    <lineage>
        <taxon>Bacteria</taxon>
        <taxon>Pseudomonadati</taxon>
        <taxon>Bacteroidota</taxon>
        <taxon>Bacteroidia</taxon>
        <taxon>Bacteroidales</taxon>
        <taxon>Candidatus Cryptobacteroides</taxon>
    </lineage>
</organism>
<evidence type="ECO:0000256" key="9">
    <source>
        <dbReference type="ARBA" id="ARBA00023303"/>
    </source>
</evidence>
<feature type="transmembrane region" description="Helical" evidence="11">
    <location>
        <begin position="181"/>
        <end position="206"/>
    </location>
</feature>
<feature type="transmembrane region" description="Helical" evidence="11">
    <location>
        <begin position="48"/>
        <end position="69"/>
    </location>
</feature>
<keyword evidence="8" id="KW-0868">Chloride</keyword>
<keyword evidence="4 11" id="KW-1133">Transmembrane helix</keyword>
<feature type="transmembrane region" description="Helical" evidence="11">
    <location>
        <begin position="218"/>
        <end position="239"/>
    </location>
</feature>
<feature type="transmembrane region" description="Helical" evidence="11">
    <location>
        <begin position="329"/>
        <end position="352"/>
    </location>
</feature>
<evidence type="ECO:0000313" key="14">
    <source>
        <dbReference type="Proteomes" id="UP000886881"/>
    </source>
</evidence>
<dbReference type="GO" id="GO:0034707">
    <property type="term" value="C:chloride channel complex"/>
    <property type="evidence" value="ECO:0007669"/>
    <property type="project" value="UniProtKB-KW"/>
</dbReference>
<dbReference type="Gene3D" id="3.10.580.10">
    <property type="entry name" value="CBS-domain"/>
    <property type="match status" value="1"/>
</dbReference>
<dbReference type="PANTHER" id="PTHR43427:SF6">
    <property type="entry name" value="CHLORIDE CHANNEL PROTEIN CLC-E"/>
    <property type="match status" value="1"/>
</dbReference>
<feature type="domain" description="CBS" evidence="12">
    <location>
        <begin position="448"/>
        <end position="507"/>
    </location>
</feature>
<dbReference type="Gene3D" id="1.10.3080.10">
    <property type="entry name" value="Clc chloride channel"/>
    <property type="match status" value="1"/>
</dbReference>
<evidence type="ECO:0000256" key="7">
    <source>
        <dbReference type="ARBA" id="ARBA00023173"/>
    </source>
</evidence>
<comment type="subcellular location">
    <subcellularLocation>
        <location evidence="1">Membrane</location>
        <topology evidence="1">Multi-pass membrane protein</topology>
    </subcellularLocation>
</comment>
<dbReference type="PROSITE" id="PS51371">
    <property type="entry name" value="CBS"/>
    <property type="match status" value="2"/>
</dbReference>
<gene>
    <name evidence="13" type="ORF">IAC35_03460</name>
</gene>
<keyword evidence="3 11" id="KW-0812">Transmembrane</keyword>
<dbReference type="SUPFAM" id="SSF81340">
    <property type="entry name" value="Clc chloride channel"/>
    <property type="match status" value="1"/>
</dbReference>
<dbReference type="AlphaFoldDB" id="A0A9D1KHG4"/>
<feature type="domain" description="CBS" evidence="12">
    <location>
        <begin position="514"/>
        <end position="570"/>
    </location>
</feature>
<dbReference type="SMART" id="SM00116">
    <property type="entry name" value="CBS"/>
    <property type="match status" value="2"/>
</dbReference>
<dbReference type="PROSITE" id="PS51257">
    <property type="entry name" value="PROKAR_LIPOPROTEIN"/>
    <property type="match status" value="1"/>
</dbReference>
<feature type="transmembrane region" description="Helical" evidence="11">
    <location>
        <begin position="364"/>
        <end position="388"/>
    </location>
</feature>
<name>A0A9D1KHG4_9BACT</name>
<proteinExistence type="predicted"/>
<dbReference type="InterPro" id="IPR000644">
    <property type="entry name" value="CBS_dom"/>
</dbReference>
<feature type="transmembrane region" description="Helical" evidence="11">
    <location>
        <begin position="251"/>
        <end position="272"/>
    </location>
</feature>
<keyword evidence="5" id="KW-0406">Ion transport</keyword>
<evidence type="ECO:0000256" key="11">
    <source>
        <dbReference type="SAM" id="Phobius"/>
    </source>
</evidence>
<evidence type="ECO:0000256" key="2">
    <source>
        <dbReference type="ARBA" id="ARBA00022448"/>
    </source>
</evidence>
<dbReference type="SUPFAM" id="SSF54631">
    <property type="entry name" value="CBS-domain pair"/>
    <property type="match status" value="1"/>
</dbReference>
<dbReference type="InterPro" id="IPR046342">
    <property type="entry name" value="CBS_dom_sf"/>
</dbReference>
<keyword evidence="2" id="KW-0813">Transport</keyword>
<evidence type="ECO:0000256" key="6">
    <source>
        <dbReference type="ARBA" id="ARBA00023136"/>
    </source>
</evidence>
<evidence type="ECO:0000256" key="5">
    <source>
        <dbReference type="ARBA" id="ARBA00023065"/>
    </source>
</evidence>
<sequence>MSEHSRLLLLSFIIGVLSGCAAVVLDGAIEKISHFLIGGNLAGDGEGWRFLILPGVGMLISLLLVRYVVRDNIGHGVTKVLLAVSRNESRIRPHNTWSSVLTSSFTIGFGGSVGAEAPIVYTGAAIGSNIGRICGLSYRSITILLGCGAAGAIAGIFKAPLAGVLFTMEILLFNVSMNSMLPLLISTISATVVSCIFRGATPVFACTLTPFSLGNIPFYLILGVAAGFFSLYFTNGTLWMEDKLGRIRNVYLRWLLCAFALGVLIFLFPPLYGQGYDSLNALLAGREIAVEGNSVLGFMMRSAWGVPLFFLLVLFFKIVAMTLTNSGGGVGGTFGPTLFAGAILGFVVSRCLNLAGADVPEQNFVLVGMAALMASVMQSPMTAIFLIAEISGGYELLLPLILTSTVSFGTVRIFERYSIYTKRIAQSGDLLTHDSDQAVLTLLNTNSLIRDKYPKVQIDATLREVVDVVSETDAAVLAVIDSQGRFQGMVDLAAARKYLFDTDQYDRIHVYNLMETPPDYIYYGEKMDSVMNKFDRTGAWRLPVIDENRRYLGFISKSRLLTAYRAELKEISLDD</sequence>
<dbReference type="Pfam" id="PF00654">
    <property type="entry name" value="Voltage_CLC"/>
    <property type="match status" value="1"/>
</dbReference>
<dbReference type="InterPro" id="IPR001807">
    <property type="entry name" value="ClC"/>
</dbReference>
<evidence type="ECO:0000256" key="1">
    <source>
        <dbReference type="ARBA" id="ARBA00004141"/>
    </source>
</evidence>
<dbReference type="CDD" id="cd00400">
    <property type="entry name" value="Voltage_gated_ClC"/>
    <property type="match status" value="1"/>
</dbReference>